<dbReference type="InterPro" id="IPR036028">
    <property type="entry name" value="SH3-like_dom_sf"/>
</dbReference>
<feature type="region of interest" description="Disordered" evidence="1">
    <location>
        <begin position="1"/>
        <end position="73"/>
    </location>
</feature>
<evidence type="ECO:0000313" key="3">
    <source>
        <dbReference type="Proteomes" id="UP000242287"/>
    </source>
</evidence>
<dbReference type="Gene3D" id="2.30.30.40">
    <property type="entry name" value="SH3 Domains"/>
    <property type="match status" value="1"/>
</dbReference>
<evidence type="ECO:0000313" key="2">
    <source>
        <dbReference type="EMBL" id="PFH45920.1"/>
    </source>
</evidence>
<proteinExistence type="predicted"/>
<evidence type="ECO:0008006" key="4">
    <source>
        <dbReference type="Google" id="ProtNLM"/>
    </source>
</evidence>
<dbReference type="Proteomes" id="UP000242287">
    <property type="component" value="Unassembled WGS sequence"/>
</dbReference>
<reference evidence="2 3" key="1">
    <citation type="submission" date="2014-02" db="EMBL/GenBank/DDBJ databases">
        <title>Transposable element dynamics among asymbiotic and ectomycorrhizal Amanita fungi.</title>
        <authorList>
            <consortium name="DOE Joint Genome Institute"/>
            <person name="Hess J."/>
            <person name="Skrede I."/>
            <person name="Wolfe B."/>
            <person name="LaButti K."/>
            <person name="Ohm R.A."/>
            <person name="Grigoriev I.V."/>
            <person name="Pringle A."/>
        </authorList>
    </citation>
    <scope>NUCLEOTIDE SEQUENCE [LARGE SCALE GENOMIC DNA]</scope>
    <source>
        <strain evidence="2 3">SKay4041</strain>
    </source>
</reference>
<feature type="compositionally biased region" description="Polar residues" evidence="1">
    <location>
        <begin position="37"/>
        <end position="52"/>
    </location>
</feature>
<dbReference type="STRING" id="703135.A0A2A9NDW7"/>
<dbReference type="OrthoDB" id="5340910at2759"/>
<dbReference type="AlphaFoldDB" id="A0A2A9NDW7"/>
<evidence type="ECO:0000256" key="1">
    <source>
        <dbReference type="SAM" id="MobiDB-lite"/>
    </source>
</evidence>
<keyword evidence="3" id="KW-1185">Reference proteome</keyword>
<name>A0A2A9NDW7_9AGAR</name>
<dbReference type="SUPFAM" id="SSF50044">
    <property type="entry name" value="SH3-domain"/>
    <property type="match status" value="1"/>
</dbReference>
<organism evidence="2 3">
    <name type="scientific">Amanita thiersii Skay4041</name>
    <dbReference type="NCBI Taxonomy" id="703135"/>
    <lineage>
        <taxon>Eukaryota</taxon>
        <taxon>Fungi</taxon>
        <taxon>Dikarya</taxon>
        <taxon>Basidiomycota</taxon>
        <taxon>Agaricomycotina</taxon>
        <taxon>Agaricomycetes</taxon>
        <taxon>Agaricomycetidae</taxon>
        <taxon>Agaricales</taxon>
        <taxon>Pluteineae</taxon>
        <taxon>Amanitaceae</taxon>
        <taxon>Amanita</taxon>
    </lineage>
</organism>
<protein>
    <recommendedName>
        <fullName evidence="4">SH3 domain-containing protein</fullName>
    </recommendedName>
</protein>
<gene>
    <name evidence="2" type="ORF">AMATHDRAFT_157244</name>
</gene>
<sequence length="183" mass="19779">MSVRPFSPSESFSFPRPPTSERNTSDKNSGDWGSIFSGRQSTVVSADNGNGRSLTAIPPSPTTPLTPSANPFSDPSTIPFPAPAFEEVETVKRPFVPTLQDELVVFVGDRVKVVQTFDDGWALVLKLPPQQDRKGKAKAVGENEQGLIPIDCLRDAHQELPAFLAQKRVSSYVESDAGTVTGH</sequence>
<feature type="compositionally biased region" description="Low complexity" evidence="1">
    <location>
        <begin position="1"/>
        <end position="14"/>
    </location>
</feature>
<accession>A0A2A9NDW7</accession>
<dbReference type="EMBL" id="KZ302266">
    <property type="protein sequence ID" value="PFH45920.1"/>
    <property type="molecule type" value="Genomic_DNA"/>
</dbReference>